<dbReference type="CDD" id="cd01335">
    <property type="entry name" value="Radical_SAM"/>
    <property type="match status" value="1"/>
</dbReference>
<comment type="function">
    <text evidence="9">Catalyzes the complex heterocyclic radical-mediated conversion of 6-carboxy-5,6,7,8-tetrahydropterin (CPH4) to 7-carboxy-7-deazaguanine (CDG), a step common to the biosynthetic pathways of all 7-deazapurine-containing compounds.</text>
</comment>
<comment type="pathway">
    <text evidence="9">Purine metabolism; 7-cyano-7-deazaguanine biosynthesis.</text>
</comment>
<feature type="binding site" evidence="9">
    <location>
        <begin position="134"/>
        <end position="136"/>
    </location>
    <ligand>
        <name>S-adenosyl-L-methionine</name>
        <dbReference type="ChEBI" id="CHEBI:59789"/>
    </ligand>
</feature>
<dbReference type="InterPro" id="IPR058240">
    <property type="entry name" value="rSAM_sf"/>
</dbReference>
<name>A0ABT5KUP1_9BURK</name>
<comment type="cofactor">
    <cofactor evidence="9">
        <name>S-adenosyl-L-methionine</name>
        <dbReference type="ChEBI" id="CHEBI:59789"/>
    </cofactor>
    <text evidence="9">Binds 1 S-adenosyl-L-methionine per subunit.</text>
</comment>
<dbReference type="SFLD" id="SFLDF00376">
    <property type="entry name" value="7-carboxy-7-deazaguanine_synth"/>
    <property type="match status" value="1"/>
</dbReference>
<proteinExistence type="inferred from homology"/>
<feature type="binding site" evidence="9">
    <location>
        <begin position="48"/>
        <end position="50"/>
    </location>
    <ligand>
        <name>S-adenosyl-L-methionine</name>
        <dbReference type="ChEBI" id="CHEBI:59789"/>
    </ligand>
</feature>
<evidence type="ECO:0000256" key="6">
    <source>
        <dbReference type="ARBA" id="ARBA00023004"/>
    </source>
</evidence>
<gene>
    <name evidence="9 11" type="primary">queE</name>
    <name evidence="11" type="ORF">PRZ01_10085</name>
</gene>
<evidence type="ECO:0000256" key="9">
    <source>
        <dbReference type="HAMAP-Rule" id="MF_00917"/>
    </source>
</evidence>
<feature type="binding site" evidence="9">
    <location>
        <position position="49"/>
    </location>
    <ligand>
        <name>[4Fe-4S] cluster</name>
        <dbReference type="ChEBI" id="CHEBI:49883"/>
        <note>4Fe-4S-S-AdoMet</note>
    </ligand>
</feature>
<dbReference type="PANTHER" id="PTHR42836:SF1">
    <property type="entry name" value="7-CARBOXY-7-DEAZAGUANINE SYNTHASE"/>
    <property type="match status" value="1"/>
</dbReference>
<dbReference type="PIRSF" id="PIRSF000370">
    <property type="entry name" value="QueE"/>
    <property type="match status" value="1"/>
</dbReference>
<feature type="binding site" evidence="9">
    <location>
        <position position="27"/>
    </location>
    <ligand>
        <name>substrate</name>
    </ligand>
</feature>
<dbReference type="InterPro" id="IPR013785">
    <property type="entry name" value="Aldolase_TIM"/>
</dbReference>
<dbReference type="PANTHER" id="PTHR42836">
    <property type="entry name" value="7-CARBOXY-7-DEAZAGUANINE SYNTHASE"/>
    <property type="match status" value="1"/>
</dbReference>
<dbReference type="NCBIfam" id="TIGR04508">
    <property type="entry name" value="queE_Cx14CxxC"/>
    <property type="match status" value="1"/>
</dbReference>
<evidence type="ECO:0000256" key="5">
    <source>
        <dbReference type="ARBA" id="ARBA00022842"/>
    </source>
</evidence>
<reference evidence="11 12" key="1">
    <citation type="submission" date="2022-10" db="EMBL/GenBank/DDBJ databases">
        <title>paucibacter sp. hw8 Genome sequencing.</title>
        <authorList>
            <person name="Park S."/>
        </authorList>
    </citation>
    <scope>NUCLEOTIDE SEQUENCE [LARGE SCALE GENOMIC DNA]</scope>
    <source>
        <strain evidence="12">hw8</strain>
    </source>
</reference>
<dbReference type="EMBL" id="JAQQXS010000008">
    <property type="protein sequence ID" value="MDC8785541.1"/>
    <property type="molecule type" value="Genomic_DNA"/>
</dbReference>
<accession>A0ABT5KUP1</accession>
<dbReference type="PROSITE" id="PS51918">
    <property type="entry name" value="RADICAL_SAM"/>
    <property type="match status" value="1"/>
</dbReference>
<dbReference type="Proteomes" id="UP001219862">
    <property type="component" value="Unassembled WGS sequence"/>
</dbReference>
<feature type="binding site" evidence="9">
    <location>
        <begin position="12"/>
        <end position="14"/>
    </location>
    <ligand>
        <name>substrate</name>
    </ligand>
</feature>
<comment type="catalytic activity">
    <reaction evidence="9">
        <text>6-carboxy-5,6,7,8-tetrahydropterin + H(+) = 7-carboxy-7-carbaguanine + NH4(+)</text>
        <dbReference type="Rhea" id="RHEA:27974"/>
        <dbReference type="ChEBI" id="CHEBI:15378"/>
        <dbReference type="ChEBI" id="CHEBI:28938"/>
        <dbReference type="ChEBI" id="CHEBI:61032"/>
        <dbReference type="ChEBI" id="CHEBI:61036"/>
        <dbReference type="EC" id="4.3.99.3"/>
    </reaction>
</comment>
<evidence type="ECO:0000313" key="11">
    <source>
        <dbReference type="EMBL" id="MDC8785541.1"/>
    </source>
</evidence>
<evidence type="ECO:0000256" key="1">
    <source>
        <dbReference type="ARBA" id="ARBA00022485"/>
    </source>
</evidence>
<comment type="cofactor">
    <cofactor evidence="9">
        <name>[4Fe-4S] cluster</name>
        <dbReference type="ChEBI" id="CHEBI:49883"/>
    </cofactor>
    <text evidence="9">Binds 1 [4Fe-4S] cluster. The cluster is coordinated with 3 cysteines and an exchangeable S-adenosyl-L-methionine.</text>
</comment>
<dbReference type="Gene3D" id="3.20.20.70">
    <property type="entry name" value="Aldolase class I"/>
    <property type="match status" value="1"/>
</dbReference>
<keyword evidence="2 9" id="KW-0949">S-adenosyl-L-methionine</keyword>
<dbReference type="InterPro" id="IPR030977">
    <property type="entry name" value="QueE_Cx14CxxC"/>
</dbReference>
<evidence type="ECO:0000256" key="7">
    <source>
        <dbReference type="ARBA" id="ARBA00023014"/>
    </source>
</evidence>
<evidence type="ECO:0000256" key="4">
    <source>
        <dbReference type="ARBA" id="ARBA00022785"/>
    </source>
</evidence>
<evidence type="ECO:0000256" key="3">
    <source>
        <dbReference type="ARBA" id="ARBA00022723"/>
    </source>
</evidence>
<feature type="binding site" evidence="9">
    <location>
        <position position="31"/>
    </location>
    <ligand>
        <name>[4Fe-4S] cluster</name>
        <dbReference type="ChEBI" id="CHEBI:49883"/>
        <note>4Fe-4S-S-AdoMet</note>
    </ligand>
</feature>
<evidence type="ECO:0000313" key="12">
    <source>
        <dbReference type="Proteomes" id="UP001219862"/>
    </source>
</evidence>
<comment type="similarity">
    <text evidence="9">Belongs to the radical SAM superfamily. 7-carboxy-7-deazaguanine synthase family.</text>
</comment>
<evidence type="ECO:0000259" key="10">
    <source>
        <dbReference type="PROSITE" id="PS51918"/>
    </source>
</evidence>
<dbReference type="GO" id="GO:0016829">
    <property type="term" value="F:lyase activity"/>
    <property type="evidence" value="ECO:0007669"/>
    <property type="project" value="UniProtKB-KW"/>
</dbReference>
<feature type="domain" description="Radical SAM core" evidence="10">
    <location>
        <begin position="18"/>
        <end position="211"/>
    </location>
</feature>
<dbReference type="InterPro" id="IPR007197">
    <property type="entry name" value="rSAM"/>
</dbReference>
<organism evidence="11 12">
    <name type="scientific">Roseateles koreensis</name>
    <dbReference type="NCBI Taxonomy" id="2987526"/>
    <lineage>
        <taxon>Bacteria</taxon>
        <taxon>Pseudomonadati</taxon>
        <taxon>Pseudomonadota</taxon>
        <taxon>Betaproteobacteria</taxon>
        <taxon>Burkholderiales</taxon>
        <taxon>Sphaerotilaceae</taxon>
        <taxon>Roseateles</taxon>
    </lineage>
</organism>
<comment type="caution">
    <text evidence="11">The sequence shown here is derived from an EMBL/GenBank/DDBJ whole genome shotgun (WGS) entry which is preliminary data.</text>
</comment>
<dbReference type="InterPro" id="IPR024924">
    <property type="entry name" value="7-CO-7-deazaguanine_synth-like"/>
</dbReference>
<sequence>MTYAVKEIFYTLQGEGAQAGRAAVFCRFAGCNLWTGREQDRTSAVCSFCDTDFIGTDGQNGGKFSTALDLAEAVARQWPQATSGKPYVVCTGGEPLLQLDEALIEAFHAKGFEIAVETNGTQAAPQGLDWICVSPKADAALVLTRGDELKLVFPQPLARPEQFEALDFQHFFLQPMDSVLKCQHTREAVAYCMSHPQWRLSVQMHKVIGIE</sequence>
<dbReference type="EC" id="4.3.99.3" evidence="9"/>
<feature type="binding site" evidence="9">
    <location>
        <position position="93"/>
    </location>
    <ligand>
        <name>S-adenosyl-L-methionine</name>
        <dbReference type="ChEBI" id="CHEBI:59789"/>
    </ligand>
</feature>
<keyword evidence="6 9" id="KW-0408">Iron</keyword>
<keyword evidence="5 9" id="KW-0460">Magnesium</keyword>
<dbReference type="SFLD" id="SFLDS00029">
    <property type="entry name" value="Radical_SAM"/>
    <property type="match status" value="1"/>
</dbReference>
<dbReference type="HAMAP" id="MF_00917">
    <property type="entry name" value="QueE"/>
    <property type="match status" value="1"/>
</dbReference>
<comment type="caution">
    <text evidence="9">Lacks conserved residue(s) required for the propagation of feature annotation.</text>
</comment>
<comment type="cofactor">
    <cofactor evidence="9">
        <name>Mg(2+)</name>
        <dbReference type="ChEBI" id="CHEBI:18420"/>
    </cofactor>
</comment>
<evidence type="ECO:0000256" key="2">
    <source>
        <dbReference type="ARBA" id="ARBA00022691"/>
    </source>
</evidence>
<feature type="binding site" evidence="9">
    <location>
        <position position="51"/>
    </location>
    <ligand>
        <name>Mg(2+)</name>
        <dbReference type="ChEBI" id="CHEBI:18420"/>
    </ligand>
</feature>
<keyword evidence="4 9" id="KW-0671">Queuosine biosynthesis</keyword>
<keyword evidence="8 9" id="KW-0456">Lyase</keyword>
<keyword evidence="3 9" id="KW-0479">Metal-binding</keyword>
<keyword evidence="1 9" id="KW-0004">4Fe-4S</keyword>
<protein>
    <recommendedName>
        <fullName evidence="9">7-carboxy-7-deazaguanine synthase</fullName>
        <shortName evidence="9">CDG synthase</shortName>
        <ecNumber evidence="9">4.3.99.3</ecNumber>
    </recommendedName>
    <alternativeName>
        <fullName evidence="9">Queuosine biosynthesis protein QueE</fullName>
    </alternativeName>
</protein>
<feature type="binding site" evidence="9">
    <location>
        <position position="91"/>
    </location>
    <ligand>
        <name>substrate</name>
    </ligand>
</feature>
<feature type="binding site" evidence="9">
    <location>
        <begin position="174"/>
        <end position="177"/>
    </location>
    <ligand>
        <name>S-adenosyl-L-methionine</name>
        <dbReference type="ChEBI" id="CHEBI:59789"/>
    </ligand>
</feature>
<dbReference type="SUPFAM" id="SSF102114">
    <property type="entry name" value="Radical SAM enzymes"/>
    <property type="match status" value="1"/>
</dbReference>
<feature type="binding site" evidence="9">
    <location>
        <position position="46"/>
    </location>
    <ligand>
        <name>[4Fe-4S] cluster</name>
        <dbReference type="ChEBI" id="CHEBI:49883"/>
        <note>4Fe-4S-S-AdoMet</note>
    </ligand>
</feature>
<evidence type="ECO:0000256" key="8">
    <source>
        <dbReference type="ARBA" id="ARBA00023239"/>
    </source>
</evidence>
<keyword evidence="12" id="KW-1185">Reference proteome</keyword>
<dbReference type="RefSeq" id="WP_273596661.1">
    <property type="nucleotide sequence ID" value="NZ_JAQQXS010000008.1"/>
</dbReference>
<keyword evidence="7 9" id="KW-0411">Iron-sulfur</keyword>
<comment type="subunit">
    <text evidence="9">Homodimer.</text>
</comment>